<dbReference type="Pfam" id="PF10551">
    <property type="entry name" value="MULE"/>
    <property type="match status" value="1"/>
</dbReference>
<dbReference type="InterPro" id="IPR018289">
    <property type="entry name" value="MULE_transposase_dom"/>
</dbReference>
<dbReference type="AlphaFoldDB" id="A0A177T5J3"/>
<protein>
    <recommendedName>
        <fullName evidence="5">MULE transposase domain-containing protein</fullName>
    </recommendedName>
</protein>
<evidence type="ECO:0000259" key="2">
    <source>
        <dbReference type="Pfam" id="PF10551"/>
    </source>
</evidence>
<evidence type="ECO:0000313" key="3">
    <source>
        <dbReference type="EMBL" id="KAE8248409.1"/>
    </source>
</evidence>
<proteinExistence type="predicted"/>
<sequence length="310" mass="34451">MPTALRPVSADDTYASLEDFKHAVRLYAIQNNFNPTWEQSKSTWVVAVCKHKKASGCTFRIRAHVDQDDTDVIQSCMSIDHKTTDAQVLAQLKQIHGITLLQNTVNKARNAVIGSAKAAQQEEFRYIEAWLIRLSEKDPGAVTEHVTVDGTFTRTFLSPGPARRAWTACKPFMAVDGTFTKNKFNMVLLLAASMDADSNLVILAWAFVPTESTDTWEWFLGKLLIAFPSLAQSSSTIISDRQKGLIAAVRAVLPNTTEGYCCWNLAENVKKGYGAEARKLLWPLVYAPTKAKFDTCMTALRSANPEQRTT</sequence>
<name>A0A177T5J3_9BASI</name>
<organism evidence="3 4">
    <name type="scientific">Tilletia caries</name>
    <name type="common">wheat bunt fungus</name>
    <dbReference type="NCBI Taxonomy" id="13290"/>
    <lineage>
        <taxon>Eukaryota</taxon>
        <taxon>Fungi</taxon>
        <taxon>Dikarya</taxon>
        <taxon>Basidiomycota</taxon>
        <taxon>Ustilaginomycotina</taxon>
        <taxon>Exobasidiomycetes</taxon>
        <taxon>Tilletiales</taxon>
        <taxon>Tilletiaceae</taxon>
        <taxon>Tilletia</taxon>
    </lineage>
</organism>
<feature type="domain" description="MULE transposase" evidence="2">
    <location>
        <begin position="173"/>
        <end position="268"/>
    </location>
</feature>
<reference evidence="3" key="2">
    <citation type="journal article" date="2019" name="IMA Fungus">
        <title>Genome sequencing and comparison of five Tilletia species to identify candidate genes for the detection of regulated species infecting wheat.</title>
        <authorList>
            <person name="Nguyen H.D.T."/>
            <person name="Sultana T."/>
            <person name="Kesanakurti P."/>
            <person name="Hambleton S."/>
        </authorList>
    </citation>
    <scope>NUCLEOTIDE SEQUENCE</scope>
    <source>
        <strain evidence="3">DAOMC 238032</strain>
    </source>
</reference>
<reference evidence="3" key="1">
    <citation type="submission" date="2016-04" db="EMBL/GenBank/DDBJ databases">
        <authorList>
            <person name="Nguyen H.D."/>
            <person name="Kesanakurti P."/>
            <person name="Cullis J."/>
            <person name="Levesque C.A."/>
            <person name="Hambleton S."/>
        </authorList>
    </citation>
    <scope>NUCLEOTIDE SEQUENCE</scope>
    <source>
        <strain evidence="3">DAOMC 238032</strain>
    </source>
</reference>
<dbReference type="EMBL" id="LWDD02001399">
    <property type="protein sequence ID" value="KAE8248409.1"/>
    <property type="molecule type" value="Genomic_DNA"/>
</dbReference>
<evidence type="ECO:0000259" key="1">
    <source>
        <dbReference type="Pfam" id="PF03108"/>
    </source>
</evidence>
<gene>
    <name evidence="3" type="ORF">A4X03_0g6783</name>
</gene>
<dbReference type="Pfam" id="PF03108">
    <property type="entry name" value="DBD_Tnp_Mut"/>
    <property type="match status" value="1"/>
</dbReference>
<evidence type="ECO:0000313" key="4">
    <source>
        <dbReference type="Proteomes" id="UP000077671"/>
    </source>
</evidence>
<dbReference type="Proteomes" id="UP000077671">
    <property type="component" value="Unassembled WGS sequence"/>
</dbReference>
<accession>A0A177T5J3</accession>
<dbReference type="PANTHER" id="PTHR31973:SF187">
    <property type="entry name" value="MUTATOR TRANSPOSASE MUDRA PROTEIN"/>
    <property type="match status" value="1"/>
</dbReference>
<dbReference type="InterPro" id="IPR004332">
    <property type="entry name" value="Transposase_MuDR"/>
</dbReference>
<dbReference type="PANTHER" id="PTHR31973">
    <property type="entry name" value="POLYPROTEIN, PUTATIVE-RELATED"/>
    <property type="match status" value="1"/>
</dbReference>
<feature type="domain" description="Transposase MuDR plant" evidence="1">
    <location>
        <begin position="14"/>
        <end position="69"/>
    </location>
</feature>
<evidence type="ECO:0008006" key="5">
    <source>
        <dbReference type="Google" id="ProtNLM"/>
    </source>
</evidence>
<comment type="caution">
    <text evidence="3">The sequence shown here is derived from an EMBL/GenBank/DDBJ whole genome shotgun (WGS) entry which is preliminary data.</text>
</comment>